<dbReference type="GO" id="GO:0061799">
    <property type="term" value="F:cyclic pyranopterin monophosphate synthase activity"/>
    <property type="evidence" value="ECO:0007669"/>
    <property type="project" value="TreeGrafter"/>
</dbReference>
<dbReference type="SFLD" id="SFLDG01383">
    <property type="entry name" value="cyclic_pyranopterin_phosphate"/>
    <property type="match status" value="1"/>
</dbReference>
<evidence type="ECO:0000313" key="14">
    <source>
        <dbReference type="EMBL" id="SIT27347.1"/>
    </source>
</evidence>
<dbReference type="InterPro" id="IPR013785">
    <property type="entry name" value="Aldolase_TIM"/>
</dbReference>
<keyword evidence="11" id="KW-0456">Lyase</keyword>
<evidence type="ECO:0000259" key="13">
    <source>
        <dbReference type="PROSITE" id="PS51918"/>
    </source>
</evidence>
<keyword evidence="3" id="KW-0004">4Fe-4S</keyword>
<dbReference type="Pfam" id="PF04055">
    <property type="entry name" value="Radical_SAM"/>
    <property type="match status" value="1"/>
</dbReference>
<dbReference type="InterPro" id="IPR040064">
    <property type="entry name" value="MoaA-like"/>
</dbReference>
<keyword evidence="9" id="KW-0342">GTP-binding</keyword>
<evidence type="ECO:0000256" key="12">
    <source>
        <dbReference type="ARBA" id="ARBA00048697"/>
    </source>
</evidence>
<dbReference type="GO" id="GO:0046872">
    <property type="term" value="F:metal ion binding"/>
    <property type="evidence" value="ECO:0007669"/>
    <property type="project" value="UniProtKB-KW"/>
</dbReference>
<evidence type="ECO:0000256" key="5">
    <source>
        <dbReference type="ARBA" id="ARBA00022723"/>
    </source>
</evidence>
<evidence type="ECO:0000313" key="15">
    <source>
        <dbReference type="Proteomes" id="UP000186917"/>
    </source>
</evidence>
<dbReference type="NCBIfam" id="TIGR02666">
    <property type="entry name" value="moaA"/>
    <property type="match status" value="1"/>
</dbReference>
<accession>A0A1N7QY22</accession>
<dbReference type="EMBL" id="FTOR01000007">
    <property type="protein sequence ID" value="SIT27347.1"/>
    <property type="molecule type" value="Genomic_DNA"/>
</dbReference>
<dbReference type="GO" id="GO:0051539">
    <property type="term" value="F:4 iron, 4 sulfur cluster binding"/>
    <property type="evidence" value="ECO:0007669"/>
    <property type="project" value="UniProtKB-KW"/>
</dbReference>
<dbReference type="GO" id="GO:0061798">
    <property type="term" value="F:GTP 3',8'-cyclase activity"/>
    <property type="evidence" value="ECO:0007669"/>
    <property type="project" value="UniProtKB-EC"/>
</dbReference>
<keyword evidence="8" id="KW-0411">Iron-sulfur</keyword>
<dbReference type="SMART" id="SM00729">
    <property type="entry name" value="Elp3"/>
    <property type="match status" value="1"/>
</dbReference>
<dbReference type="Pfam" id="PF06463">
    <property type="entry name" value="Mob_synth_C"/>
    <property type="match status" value="1"/>
</dbReference>
<keyword evidence="4" id="KW-0949">S-adenosyl-L-methionine</keyword>
<dbReference type="RefSeq" id="WP_076381034.1">
    <property type="nucleotide sequence ID" value="NZ_AP017422.1"/>
</dbReference>
<proteinExistence type="predicted"/>
<evidence type="ECO:0000256" key="10">
    <source>
        <dbReference type="ARBA" id="ARBA00023150"/>
    </source>
</evidence>
<dbReference type="CDD" id="cd01335">
    <property type="entry name" value="Radical_SAM"/>
    <property type="match status" value="1"/>
</dbReference>
<dbReference type="OrthoDB" id="9763993at2"/>
<dbReference type="InterPro" id="IPR007197">
    <property type="entry name" value="rSAM"/>
</dbReference>
<evidence type="ECO:0000256" key="8">
    <source>
        <dbReference type="ARBA" id="ARBA00023014"/>
    </source>
</evidence>
<gene>
    <name evidence="14" type="ORF">SAMN05421788_107212</name>
</gene>
<dbReference type="InterPro" id="IPR000385">
    <property type="entry name" value="MoaA_NifB_PqqE_Fe-S-bd_CS"/>
</dbReference>
<keyword evidence="6" id="KW-0547">Nucleotide-binding</keyword>
<dbReference type="SFLD" id="SFLDG01386">
    <property type="entry name" value="main_SPASM_domain-containing"/>
    <property type="match status" value="1"/>
</dbReference>
<dbReference type="STRING" id="477680.SAMN05421788_107212"/>
<evidence type="ECO:0000256" key="7">
    <source>
        <dbReference type="ARBA" id="ARBA00023004"/>
    </source>
</evidence>
<evidence type="ECO:0000256" key="11">
    <source>
        <dbReference type="ARBA" id="ARBA00023239"/>
    </source>
</evidence>
<dbReference type="InterPro" id="IPR058240">
    <property type="entry name" value="rSAM_sf"/>
</dbReference>
<evidence type="ECO:0000256" key="3">
    <source>
        <dbReference type="ARBA" id="ARBA00022485"/>
    </source>
</evidence>
<dbReference type="SFLD" id="SFLDS00029">
    <property type="entry name" value="Radical_SAM"/>
    <property type="match status" value="1"/>
</dbReference>
<dbReference type="InterPro" id="IPR010505">
    <property type="entry name" value="MoaA_twitch"/>
</dbReference>
<dbReference type="PANTHER" id="PTHR22960">
    <property type="entry name" value="MOLYBDOPTERIN COFACTOR SYNTHESIS PROTEIN A"/>
    <property type="match status" value="1"/>
</dbReference>
<dbReference type="GO" id="GO:0006777">
    <property type="term" value="P:Mo-molybdopterin cofactor biosynthetic process"/>
    <property type="evidence" value="ECO:0007669"/>
    <property type="project" value="UniProtKB-KW"/>
</dbReference>
<dbReference type="Gene3D" id="3.20.20.70">
    <property type="entry name" value="Aldolase class I"/>
    <property type="match status" value="1"/>
</dbReference>
<name>A0A1N7QY22_9BACT</name>
<dbReference type="InterPro" id="IPR050105">
    <property type="entry name" value="MoCo_biosynth_MoaA/MoaC"/>
</dbReference>
<reference evidence="15" key="1">
    <citation type="submission" date="2017-01" db="EMBL/GenBank/DDBJ databases">
        <authorList>
            <person name="Varghese N."/>
            <person name="Submissions S."/>
        </authorList>
    </citation>
    <scope>NUCLEOTIDE SEQUENCE [LARGE SCALE GENOMIC DNA]</scope>
    <source>
        <strain evidence="15">DSM 21054</strain>
    </source>
</reference>
<evidence type="ECO:0000256" key="1">
    <source>
        <dbReference type="ARBA" id="ARBA00001966"/>
    </source>
</evidence>
<evidence type="ECO:0000256" key="2">
    <source>
        <dbReference type="ARBA" id="ARBA00012167"/>
    </source>
</evidence>
<dbReference type="SFLD" id="SFLDG01067">
    <property type="entry name" value="SPASM/twitch_domain_containing"/>
    <property type="match status" value="1"/>
</dbReference>
<comment type="catalytic activity">
    <reaction evidence="12">
        <text>GTP + AH2 + S-adenosyl-L-methionine = (8S)-3',8-cyclo-7,8-dihydroguanosine 5'-triphosphate + 5'-deoxyadenosine + L-methionine + A + H(+)</text>
        <dbReference type="Rhea" id="RHEA:49576"/>
        <dbReference type="ChEBI" id="CHEBI:13193"/>
        <dbReference type="ChEBI" id="CHEBI:15378"/>
        <dbReference type="ChEBI" id="CHEBI:17319"/>
        <dbReference type="ChEBI" id="CHEBI:17499"/>
        <dbReference type="ChEBI" id="CHEBI:37565"/>
        <dbReference type="ChEBI" id="CHEBI:57844"/>
        <dbReference type="ChEBI" id="CHEBI:59789"/>
        <dbReference type="ChEBI" id="CHEBI:131766"/>
        <dbReference type="EC" id="4.1.99.22"/>
    </reaction>
</comment>
<evidence type="ECO:0000256" key="6">
    <source>
        <dbReference type="ARBA" id="ARBA00022741"/>
    </source>
</evidence>
<dbReference type="GO" id="GO:0005525">
    <property type="term" value="F:GTP binding"/>
    <property type="evidence" value="ECO:0007669"/>
    <property type="project" value="UniProtKB-KW"/>
</dbReference>
<dbReference type="PANTHER" id="PTHR22960:SF0">
    <property type="entry name" value="MOLYBDENUM COFACTOR BIOSYNTHESIS PROTEIN 1"/>
    <property type="match status" value="1"/>
</dbReference>
<protein>
    <recommendedName>
        <fullName evidence="2">GTP 3',8-cyclase</fullName>
        <ecNumber evidence="2">4.1.99.22</ecNumber>
    </recommendedName>
</protein>
<keyword evidence="10" id="KW-0501">Molybdenum cofactor biosynthesis</keyword>
<evidence type="ECO:0000256" key="9">
    <source>
        <dbReference type="ARBA" id="ARBA00023134"/>
    </source>
</evidence>
<dbReference type="InterPro" id="IPR006638">
    <property type="entry name" value="Elp3/MiaA/NifB-like_rSAM"/>
</dbReference>
<dbReference type="EC" id="4.1.99.22" evidence="2"/>
<dbReference type="InterPro" id="IPR013483">
    <property type="entry name" value="MoaA"/>
</dbReference>
<dbReference type="CDD" id="cd21117">
    <property type="entry name" value="Twitch_MoaA"/>
    <property type="match status" value="1"/>
</dbReference>
<dbReference type="PROSITE" id="PS51918">
    <property type="entry name" value="RADICAL_SAM"/>
    <property type="match status" value="1"/>
</dbReference>
<evidence type="ECO:0000256" key="4">
    <source>
        <dbReference type="ARBA" id="ARBA00022691"/>
    </source>
</evidence>
<sequence length="326" mass="36354">MLQDSFGRLHTYLRISLTDQCNFRCQYCLPDESETFMPPHQLMQAKEVMQLAEVFCKMGITKIRITGGEPLIRKDATSIIQQLSTLPVSLHISTNGTRIHTLLPLLQKGSISSVNISLDSLDAATFRQITRRNVFQLIVNNIDLLLQYNIPVKINAVIIKGINDHEINDFVAWTKRAPIHIRFIEFMPFTYNQWSHEQVYTCQGILAQIQQQYILMPAVDSAGNTAQTYTLPGHQGTVGVISTISQPFCSTCNRIRLTADGKMKNCLFSAGETDLLTALREGRDVASLIQQNLLGKAAERGGQFTAMPAQLNVATLQNRSMIAIGG</sequence>
<dbReference type="SUPFAM" id="SSF102114">
    <property type="entry name" value="Radical SAM enzymes"/>
    <property type="match status" value="1"/>
</dbReference>
<dbReference type="Proteomes" id="UP000186917">
    <property type="component" value="Unassembled WGS sequence"/>
</dbReference>
<keyword evidence="7" id="KW-0408">Iron</keyword>
<organism evidence="14 15">
    <name type="scientific">Filimonas lacunae</name>
    <dbReference type="NCBI Taxonomy" id="477680"/>
    <lineage>
        <taxon>Bacteria</taxon>
        <taxon>Pseudomonadati</taxon>
        <taxon>Bacteroidota</taxon>
        <taxon>Chitinophagia</taxon>
        <taxon>Chitinophagales</taxon>
        <taxon>Chitinophagaceae</taxon>
        <taxon>Filimonas</taxon>
    </lineage>
</organism>
<comment type="cofactor">
    <cofactor evidence="1">
        <name>[4Fe-4S] cluster</name>
        <dbReference type="ChEBI" id="CHEBI:49883"/>
    </cofactor>
</comment>
<dbReference type="PROSITE" id="PS01305">
    <property type="entry name" value="MOAA_NIFB_PQQE"/>
    <property type="match status" value="1"/>
</dbReference>
<keyword evidence="5" id="KW-0479">Metal-binding</keyword>
<dbReference type="AlphaFoldDB" id="A0A1N7QY22"/>
<dbReference type="UniPathway" id="UPA00344"/>
<feature type="domain" description="Radical SAM core" evidence="13">
    <location>
        <begin position="5"/>
        <end position="217"/>
    </location>
</feature>
<keyword evidence="15" id="KW-1185">Reference proteome</keyword>